<keyword evidence="7 9" id="KW-0408">Iron</keyword>
<dbReference type="GO" id="GO:0020037">
    <property type="term" value="F:heme binding"/>
    <property type="evidence" value="ECO:0007669"/>
    <property type="project" value="InterPro"/>
</dbReference>
<evidence type="ECO:0008006" key="13">
    <source>
        <dbReference type="Google" id="ProtNLM"/>
    </source>
</evidence>
<dbReference type="EMBL" id="KN837285">
    <property type="protein sequence ID" value="KIJ29345.1"/>
    <property type="molecule type" value="Genomic_DNA"/>
</dbReference>
<dbReference type="GO" id="GO:0016705">
    <property type="term" value="F:oxidoreductase activity, acting on paired donors, with incorporation or reduction of molecular oxygen"/>
    <property type="evidence" value="ECO:0007669"/>
    <property type="project" value="InterPro"/>
</dbReference>
<dbReference type="CDD" id="cd11065">
    <property type="entry name" value="CYP64-like"/>
    <property type="match status" value="1"/>
</dbReference>
<evidence type="ECO:0000256" key="9">
    <source>
        <dbReference type="PIRSR" id="PIRSR602401-1"/>
    </source>
</evidence>
<keyword evidence="12" id="KW-1185">Reference proteome</keyword>
<dbReference type="GO" id="GO:0004497">
    <property type="term" value="F:monooxygenase activity"/>
    <property type="evidence" value="ECO:0007669"/>
    <property type="project" value="UniProtKB-KW"/>
</dbReference>
<dbReference type="HOGENOM" id="CLU_001570_2_3_1"/>
<protein>
    <recommendedName>
        <fullName evidence="13">Cytochrome P450</fullName>
    </recommendedName>
</protein>
<dbReference type="GO" id="GO:0005506">
    <property type="term" value="F:iron ion binding"/>
    <property type="evidence" value="ECO:0007669"/>
    <property type="project" value="InterPro"/>
</dbReference>
<dbReference type="OrthoDB" id="2789670at2759"/>
<evidence type="ECO:0000256" key="8">
    <source>
        <dbReference type="ARBA" id="ARBA00023033"/>
    </source>
</evidence>
<sequence>MRDDWGYLCVLLLLFVPVGLWTTRRRSSKPLPGPKPLPIVGNIRDLVFEHECEVYARWSETYGDLIYFEVLGQPLLYVHSSEAAHDLFDKRSSVYSGRYITPMMKLMGLADWPLVIMDYGSLWKKHRKIFHQRFEPRRAAEFHPLHASATARLLQNLAKTPEDFYKHYRHMAGSVLIETTYGIKVDKEDPLLSLAEEAIQAFSDISKPGAFFVDIFPILRFWPEWAPFGSFKKQALSWRQMLKDLREIPWAIVKQRLGSGKASNSFATSMLTETIEGEITMTEYDFQGAAATTYGGTYLSRLDPHCLSLTTTFTLAMMLHPEIQKKAQEELDVVIGRRRLPQLTDRPSLGFCDALLKESLRWSPPVPMGVPHLLGEDDIYRGCKIPKGTIVFANTWAILHDKRFFANPESFDPDRYVKNPELPDPKASGVFGFGRRICPGRHLAETLLWLAMVRILHSFSIRTDGDRSECPHLFESGFTR</sequence>
<evidence type="ECO:0000256" key="1">
    <source>
        <dbReference type="ARBA" id="ARBA00001971"/>
    </source>
</evidence>
<reference evidence="11 12" key="1">
    <citation type="submission" date="2014-06" db="EMBL/GenBank/DDBJ databases">
        <title>Evolutionary Origins and Diversification of the Mycorrhizal Mutualists.</title>
        <authorList>
            <consortium name="DOE Joint Genome Institute"/>
            <consortium name="Mycorrhizal Genomics Consortium"/>
            <person name="Kohler A."/>
            <person name="Kuo A."/>
            <person name="Nagy L.G."/>
            <person name="Floudas D."/>
            <person name="Copeland A."/>
            <person name="Barry K.W."/>
            <person name="Cichocki N."/>
            <person name="Veneault-Fourrey C."/>
            <person name="LaButti K."/>
            <person name="Lindquist E.A."/>
            <person name="Lipzen A."/>
            <person name="Lundell T."/>
            <person name="Morin E."/>
            <person name="Murat C."/>
            <person name="Riley R."/>
            <person name="Ohm R."/>
            <person name="Sun H."/>
            <person name="Tunlid A."/>
            <person name="Henrissat B."/>
            <person name="Grigoriev I.V."/>
            <person name="Hibbett D.S."/>
            <person name="Martin F."/>
        </authorList>
    </citation>
    <scope>NUCLEOTIDE SEQUENCE [LARGE SCALE GENOMIC DNA]</scope>
    <source>
        <strain evidence="11 12">SS14</strain>
    </source>
</reference>
<evidence type="ECO:0000313" key="11">
    <source>
        <dbReference type="EMBL" id="KIJ29345.1"/>
    </source>
</evidence>
<dbReference type="Pfam" id="PF00067">
    <property type="entry name" value="p450"/>
    <property type="match status" value="1"/>
</dbReference>
<dbReference type="PANTHER" id="PTHR46300">
    <property type="entry name" value="P450, PUTATIVE (EUROFUNG)-RELATED-RELATED"/>
    <property type="match status" value="1"/>
</dbReference>
<evidence type="ECO:0000313" key="12">
    <source>
        <dbReference type="Proteomes" id="UP000054279"/>
    </source>
</evidence>
<comment type="cofactor">
    <cofactor evidence="1 9">
        <name>heme</name>
        <dbReference type="ChEBI" id="CHEBI:30413"/>
    </cofactor>
</comment>
<dbReference type="PANTHER" id="PTHR46300:SF7">
    <property type="entry name" value="P450, PUTATIVE (EUROFUNG)-RELATED"/>
    <property type="match status" value="1"/>
</dbReference>
<dbReference type="AlphaFoldDB" id="A0A0C9UW05"/>
<evidence type="ECO:0000256" key="7">
    <source>
        <dbReference type="ARBA" id="ARBA00023004"/>
    </source>
</evidence>
<keyword evidence="5 9" id="KW-0479">Metal-binding</keyword>
<evidence type="ECO:0000256" key="2">
    <source>
        <dbReference type="ARBA" id="ARBA00005179"/>
    </source>
</evidence>
<keyword evidence="4 9" id="KW-0349">Heme</keyword>
<comment type="pathway">
    <text evidence="2">Secondary metabolite biosynthesis.</text>
</comment>
<proteinExistence type="inferred from homology"/>
<evidence type="ECO:0000256" key="4">
    <source>
        <dbReference type="ARBA" id="ARBA00022617"/>
    </source>
</evidence>
<dbReference type="InterPro" id="IPR036396">
    <property type="entry name" value="Cyt_P450_sf"/>
</dbReference>
<evidence type="ECO:0000256" key="3">
    <source>
        <dbReference type="ARBA" id="ARBA00010617"/>
    </source>
</evidence>
<gene>
    <name evidence="11" type="ORF">M422DRAFT_188633</name>
</gene>
<accession>A0A0C9UW05</accession>
<dbReference type="InterPro" id="IPR002401">
    <property type="entry name" value="Cyt_P450_E_grp-I"/>
</dbReference>
<dbReference type="InterPro" id="IPR050364">
    <property type="entry name" value="Cytochrome_P450_fung"/>
</dbReference>
<dbReference type="SUPFAM" id="SSF48264">
    <property type="entry name" value="Cytochrome P450"/>
    <property type="match status" value="1"/>
</dbReference>
<evidence type="ECO:0000256" key="5">
    <source>
        <dbReference type="ARBA" id="ARBA00022723"/>
    </source>
</evidence>
<name>A0A0C9UW05_SPHS4</name>
<dbReference type="Proteomes" id="UP000054279">
    <property type="component" value="Unassembled WGS sequence"/>
</dbReference>
<evidence type="ECO:0000256" key="10">
    <source>
        <dbReference type="RuleBase" id="RU000461"/>
    </source>
</evidence>
<dbReference type="PRINTS" id="PR00463">
    <property type="entry name" value="EP450I"/>
</dbReference>
<dbReference type="InterPro" id="IPR001128">
    <property type="entry name" value="Cyt_P450"/>
</dbReference>
<dbReference type="PRINTS" id="PR00385">
    <property type="entry name" value="P450"/>
</dbReference>
<dbReference type="InterPro" id="IPR017972">
    <property type="entry name" value="Cyt_P450_CS"/>
</dbReference>
<evidence type="ECO:0000256" key="6">
    <source>
        <dbReference type="ARBA" id="ARBA00023002"/>
    </source>
</evidence>
<dbReference type="Gene3D" id="1.10.630.10">
    <property type="entry name" value="Cytochrome P450"/>
    <property type="match status" value="1"/>
</dbReference>
<keyword evidence="6 10" id="KW-0560">Oxidoreductase</keyword>
<keyword evidence="8 10" id="KW-0503">Monooxygenase</keyword>
<dbReference type="PROSITE" id="PS00086">
    <property type="entry name" value="CYTOCHROME_P450"/>
    <property type="match status" value="1"/>
</dbReference>
<feature type="binding site" description="axial binding residue" evidence="9">
    <location>
        <position position="438"/>
    </location>
    <ligand>
        <name>heme</name>
        <dbReference type="ChEBI" id="CHEBI:30413"/>
    </ligand>
    <ligandPart>
        <name>Fe</name>
        <dbReference type="ChEBI" id="CHEBI:18248"/>
    </ligandPart>
</feature>
<comment type="similarity">
    <text evidence="3 10">Belongs to the cytochrome P450 family.</text>
</comment>
<organism evidence="11 12">
    <name type="scientific">Sphaerobolus stellatus (strain SS14)</name>
    <dbReference type="NCBI Taxonomy" id="990650"/>
    <lineage>
        <taxon>Eukaryota</taxon>
        <taxon>Fungi</taxon>
        <taxon>Dikarya</taxon>
        <taxon>Basidiomycota</taxon>
        <taxon>Agaricomycotina</taxon>
        <taxon>Agaricomycetes</taxon>
        <taxon>Phallomycetidae</taxon>
        <taxon>Geastrales</taxon>
        <taxon>Sphaerobolaceae</taxon>
        <taxon>Sphaerobolus</taxon>
    </lineage>
</organism>